<organism evidence="8 9">
    <name type="scientific">Suttonella ornithocola</name>
    <dbReference type="NCBI Taxonomy" id="279832"/>
    <lineage>
        <taxon>Bacteria</taxon>
        <taxon>Pseudomonadati</taxon>
        <taxon>Pseudomonadota</taxon>
        <taxon>Gammaproteobacteria</taxon>
        <taxon>Cardiobacteriales</taxon>
        <taxon>Cardiobacteriaceae</taxon>
        <taxon>Suttonella</taxon>
    </lineage>
</organism>
<dbReference type="GO" id="GO:0005737">
    <property type="term" value="C:cytoplasm"/>
    <property type="evidence" value="ECO:0007669"/>
    <property type="project" value="UniProtKB-SubCell"/>
</dbReference>
<dbReference type="GO" id="GO:0070677">
    <property type="term" value="F:rRNA (cytosine-2'-O-)-methyltransferase activity"/>
    <property type="evidence" value="ECO:0007669"/>
    <property type="project" value="UniProtKB-UniRule"/>
</dbReference>
<evidence type="ECO:0000256" key="4">
    <source>
        <dbReference type="ARBA" id="ARBA00022679"/>
    </source>
</evidence>
<comment type="subcellular location">
    <subcellularLocation>
        <location evidence="6">Cytoplasm</location>
    </subcellularLocation>
</comment>
<dbReference type="HAMAP" id="MF_01877">
    <property type="entry name" value="16SrRNA_methyltr_I"/>
    <property type="match status" value="1"/>
</dbReference>
<dbReference type="NCBIfam" id="TIGR00096">
    <property type="entry name" value="16S rRNA (cytidine(1402)-2'-O)-methyltransferase"/>
    <property type="match status" value="1"/>
</dbReference>
<keyword evidence="4 6" id="KW-0808">Transferase</keyword>
<dbReference type="InterPro" id="IPR018063">
    <property type="entry name" value="SAM_MeTrfase_RsmI_CS"/>
</dbReference>
<evidence type="ECO:0000256" key="3">
    <source>
        <dbReference type="ARBA" id="ARBA00022603"/>
    </source>
</evidence>
<dbReference type="Gene3D" id="3.30.950.10">
    <property type="entry name" value="Methyltransferase, Cobalt-precorrin-4 Transmethylase, Domain 2"/>
    <property type="match status" value="1"/>
</dbReference>
<dbReference type="InterPro" id="IPR014777">
    <property type="entry name" value="4pyrrole_Mease_sub1"/>
</dbReference>
<dbReference type="Gene3D" id="3.40.1010.10">
    <property type="entry name" value="Cobalt-precorrin-4 Transmethylase, Domain 1"/>
    <property type="match status" value="1"/>
</dbReference>
<dbReference type="Pfam" id="PF00590">
    <property type="entry name" value="TP_methylase"/>
    <property type="match status" value="1"/>
</dbReference>
<comment type="function">
    <text evidence="6">Catalyzes the 2'-O-methylation of the ribose of cytidine 1402 (C1402) in 16S rRNA.</text>
</comment>
<accession>A0A380MS75</accession>
<dbReference type="FunFam" id="3.30.950.10:FF:000002">
    <property type="entry name" value="Ribosomal RNA small subunit methyltransferase I"/>
    <property type="match status" value="1"/>
</dbReference>
<evidence type="ECO:0000313" key="9">
    <source>
        <dbReference type="Proteomes" id="UP000254601"/>
    </source>
</evidence>
<dbReference type="CDD" id="cd11648">
    <property type="entry name" value="RsmI"/>
    <property type="match status" value="1"/>
</dbReference>
<dbReference type="PIRSF" id="PIRSF005917">
    <property type="entry name" value="MTase_YraL"/>
    <property type="match status" value="1"/>
</dbReference>
<keyword evidence="3 6" id="KW-0489">Methyltransferase</keyword>
<name>A0A380MS75_9GAMM</name>
<dbReference type="PROSITE" id="PS01296">
    <property type="entry name" value="RSMI"/>
    <property type="match status" value="1"/>
</dbReference>
<dbReference type="InterPro" id="IPR035996">
    <property type="entry name" value="4pyrrol_Methylase_sf"/>
</dbReference>
<keyword evidence="2 6" id="KW-0698">rRNA processing</keyword>
<dbReference type="InterPro" id="IPR000878">
    <property type="entry name" value="4pyrrol_Mease"/>
</dbReference>
<dbReference type="InterPro" id="IPR014776">
    <property type="entry name" value="4pyrrole_Mease_sub2"/>
</dbReference>
<dbReference type="PANTHER" id="PTHR46111:SF1">
    <property type="entry name" value="RIBOSOMAL RNA SMALL SUBUNIT METHYLTRANSFERASE I"/>
    <property type="match status" value="1"/>
</dbReference>
<evidence type="ECO:0000256" key="2">
    <source>
        <dbReference type="ARBA" id="ARBA00022552"/>
    </source>
</evidence>
<keyword evidence="5 6" id="KW-0949">S-adenosyl-L-methionine</keyword>
<keyword evidence="1 6" id="KW-0963">Cytoplasm</keyword>
<evidence type="ECO:0000313" key="8">
    <source>
        <dbReference type="EMBL" id="SUO95138.1"/>
    </source>
</evidence>
<dbReference type="PANTHER" id="PTHR46111">
    <property type="entry name" value="RIBOSOMAL RNA SMALL SUBUNIT METHYLTRANSFERASE I"/>
    <property type="match status" value="1"/>
</dbReference>
<dbReference type="SUPFAM" id="SSF53790">
    <property type="entry name" value="Tetrapyrrole methylase"/>
    <property type="match status" value="1"/>
</dbReference>
<dbReference type="Proteomes" id="UP000254601">
    <property type="component" value="Unassembled WGS sequence"/>
</dbReference>
<evidence type="ECO:0000259" key="7">
    <source>
        <dbReference type="Pfam" id="PF00590"/>
    </source>
</evidence>
<dbReference type="OrthoDB" id="9809084at2"/>
<feature type="domain" description="Tetrapyrrole methylase" evidence="7">
    <location>
        <begin position="5"/>
        <end position="203"/>
    </location>
</feature>
<protein>
    <recommendedName>
        <fullName evidence="6">Ribosomal RNA small subunit methyltransferase I</fullName>
        <ecNumber evidence="6">2.1.1.198</ecNumber>
    </recommendedName>
    <alternativeName>
        <fullName evidence="6">16S rRNA 2'-O-ribose C1402 methyltransferase</fullName>
    </alternativeName>
    <alternativeName>
        <fullName evidence="6">rRNA (cytidine-2'-O-)-methyltransferase RsmI</fullName>
    </alternativeName>
</protein>
<evidence type="ECO:0000256" key="6">
    <source>
        <dbReference type="HAMAP-Rule" id="MF_01877"/>
    </source>
</evidence>
<dbReference type="AlphaFoldDB" id="A0A380MS75"/>
<comment type="catalytic activity">
    <reaction evidence="6">
        <text>cytidine(1402) in 16S rRNA + S-adenosyl-L-methionine = 2'-O-methylcytidine(1402) in 16S rRNA + S-adenosyl-L-homocysteine + H(+)</text>
        <dbReference type="Rhea" id="RHEA:42924"/>
        <dbReference type="Rhea" id="RHEA-COMP:10285"/>
        <dbReference type="Rhea" id="RHEA-COMP:10286"/>
        <dbReference type="ChEBI" id="CHEBI:15378"/>
        <dbReference type="ChEBI" id="CHEBI:57856"/>
        <dbReference type="ChEBI" id="CHEBI:59789"/>
        <dbReference type="ChEBI" id="CHEBI:74495"/>
        <dbReference type="ChEBI" id="CHEBI:82748"/>
        <dbReference type="EC" id="2.1.1.198"/>
    </reaction>
</comment>
<dbReference type="EMBL" id="UHIC01000001">
    <property type="protein sequence ID" value="SUO95138.1"/>
    <property type="molecule type" value="Genomic_DNA"/>
</dbReference>
<gene>
    <name evidence="6 8" type="primary">rsmI</name>
    <name evidence="8" type="ORF">NCTC13337_01119</name>
</gene>
<dbReference type="FunFam" id="3.40.1010.10:FF:000007">
    <property type="entry name" value="Ribosomal RNA small subunit methyltransferase I"/>
    <property type="match status" value="1"/>
</dbReference>
<keyword evidence="9" id="KW-1185">Reference proteome</keyword>
<dbReference type="RefSeq" id="WP_115305961.1">
    <property type="nucleotide sequence ID" value="NZ_UHIC01000001.1"/>
</dbReference>
<comment type="similarity">
    <text evidence="6">Belongs to the methyltransferase superfamily. RsmI family.</text>
</comment>
<sequence>MSGCLYVVATPIGNLEDISQRALAILQQVDAIACEDTRTSRRLLEVYGIDKPLFASHQHNERGVAEKLVARIEAGENIAVISDAGTPVISDPGAVLTQLAHQRGIRVIPIPGANAVITALSASGLPGDRFMFAGFIPAKSGERQRFLQQFKNADCTTVFYETPHRIAETLAEMQQLFTANRPLTIARELTKTFEQIVALTVGSAINWLAEDSYHEKGEFVLLLGAETVQEVDEQQWQSMAEELRDCGVSSKDAANLVAKYTGVNKKSVYNYLIGK</sequence>
<proteinExistence type="inferred from homology"/>
<evidence type="ECO:0000256" key="1">
    <source>
        <dbReference type="ARBA" id="ARBA00022490"/>
    </source>
</evidence>
<reference evidence="8 9" key="1">
    <citation type="submission" date="2018-06" db="EMBL/GenBank/DDBJ databases">
        <authorList>
            <consortium name="Pathogen Informatics"/>
            <person name="Doyle S."/>
        </authorList>
    </citation>
    <scope>NUCLEOTIDE SEQUENCE [LARGE SCALE GENOMIC DNA]</scope>
    <source>
        <strain evidence="8 9">NCTC13337</strain>
    </source>
</reference>
<dbReference type="EC" id="2.1.1.198" evidence="6"/>
<dbReference type="InterPro" id="IPR008189">
    <property type="entry name" value="rRNA_ssu_MeTfrase_I"/>
</dbReference>
<evidence type="ECO:0000256" key="5">
    <source>
        <dbReference type="ARBA" id="ARBA00022691"/>
    </source>
</evidence>